<evidence type="ECO:0000256" key="5">
    <source>
        <dbReference type="ARBA" id="ARBA00022989"/>
    </source>
</evidence>
<protein>
    <submittedName>
        <fullName evidence="8">UDP-N-acetylmuramyl pentapeptide phosphotransferase/UDP-N-acetylglucosamine-1-phosphate transferase</fullName>
    </submittedName>
</protein>
<feature type="transmembrane region" description="Helical" evidence="7">
    <location>
        <begin position="311"/>
        <end position="333"/>
    </location>
</feature>
<evidence type="ECO:0000256" key="3">
    <source>
        <dbReference type="ARBA" id="ARBA00022679"/>
    </source>
</evidence>
<dbReference type="PANTHER" id="PTHR22926">
    <property type="entry name" value="PHOSPHO-N-ACETYLMURAMOYL-PENTAPEPTIDE-TRANSFERASE"/>
    <property type="match status" value="1"/>
</dbReference>
<dbReference type="Pfam" id="PF00953">
    <property type="entry name" value="Glycos_transf_4"/>
    <property type="match status" value="1"/>
</dbReference>
<dbReference type="GO" id="GO:0009103">
    <property type="term" value="P:lipopolysaccharide biosynthetic process"/>
    <property type="evidence" value="ECO:0007669"/>
    <property type="project" value="TreeGrafter"/>
</dbReference>
<evidence type="ECO:0000256" key="1">
    <source>
        <dbReference type="ARBA" id="ARBA00004651"/>
    </source>
</evidence>
<feature type="transmembrane region" description="Helical" evidence="7">
    <location>
        <begin position="85"/>
        <end position="105"/>
    </location>
</feature>
<dbReference type="PROSITE" id="PS01348">
    <property type="entry name" value="MRAY_2"/>
    <property type="match status" value="1"/>
</dbReference>
<dbReference type="GO" id="GO:0071555">
    <property type="term" value="P:cell wall organization"/>
    <property type="evidence" value="ECO:0007669"/>
    <property type="project" value="TreeGrafter"/>
</dbReference>
<dbReference type="CDD" id="cd06853">
    <property type="entry name" value="GT_WecA_like"/>
    <property type="match status" value="1"/>
</dbReference>
<name>E6PGE0_9ZZZZ</name>
<feature type="transmembrane region" description="Helical" evidence="7">
    <location>
        <begin position="6"/>
        <end position="26"/>
    </location>
</feature>
<keyword evidence="4 7" id="KW-0812">Transmembrane</keyword>
<gene>
    <name evidence="8" type="primary">Rfe</name>
    <name evidence="8" type="ORF">CARN1_2598</name>
</gene>
<keyword evidence="5 7" id="KW-1133">Transmembrane helix</keyword>
<dbReference type="GO" id="GO:0005886">
    <property type="term" value="C:plasma membrane"/>
    <property type="evidence" value="ECO:0007669"/>
    <property type="project" value="UniProtKB-SubCell"/>
</dbReference>
<evidence type="ECO:0000256" key="6">
    <source>
        <dbReference type="ARBA" id="ARBA00023136"/>
    </source>
</evidence>
<keyword evidence="6 7" id="KW-0472">Membrane</keyword>
<feature type="transmembrane region" description="Helical" evidence="7">
    <location>
        <begin position="117"/>
        <end position="137"/>
    </location>
</feature>
<feature type="transmembrane region" description="Helical" evidence="7">
    <location>
        <begin position="229"/>
        <end position="249"/>
    </location>
</feature>
<dbReference type="EMBL" id="CABL01000011">
    <property type="protein sequence ID" value="CBH75528.1"/>
    <property type="molecule type" value="Genomic_DNA"/>
</dbReference>
<comment type="subcellular location">
    <subcellularLocation>
        <location evidence="1">Cell membrane</location>
        <topology evidence="1">Multi-pass membrane protein</topology>
    </subcellularLocation>
</comment>
<keyword evidence="2" id="KW-1003">Cell membrane</keyword>
<evidence type="ECO:0000256" key="2">
    <source>
        <dbReference type="ARBA" id="ARBA00022475"/>
    </source>
</evidence>
<feature type="transmembrane region" description="Helical" evidence="7">
    <location>
        <begin position="203"/>
        <end position="222"/>
    </location>
</feature>
<dbReference type="AlphaFoldDB" id="E6PGE0"/>
<evidence type="ECO:0000256" key="7">
    <source>
        <dbReference type="SAM" id="Phobius"/>
    </source>
</evidence>
<keyword evidence="3 8" id="KW-0808">Transferase</keyword>
<dbReference type="PANTHER" id="PTHR22926:SF3">
    <property type="entry name" value="UNDECAPRENYL-PHOSPHATE ALPHA-N-ACETYLGLUCOSAMINYL 1-PHOSPHATE TRANSFERASE"/>
    <property type="match status" value="1"/>
</dbReference>
<sequence length="340" mass="36113">MKPIIAEIAAFIIAAAVSATIAPLVIRLATHLNIIDGIEEERRVHTTPTPRIGGVAVFFGFATALFAVLGFVLGSPHERGAQLDIAHHLIGLLFGSLLILGVGLWDDVMQMRARSKLIAQVVVAGISMLYGFTISGINNPFAHGATHAWIDFPLWVSIPLTLLWYVGMMNAMNFIDGLDGLLAGVTTISSLFLFAIAALHGNFIVALVLLALAGSSLGFLPYNFNPARIFLGDAGSLFIGYVFATVTIIGGSKTAIAISLLVPLVVLALPILDTAAVIVRRAANGRSITDADRGHFHHQLIFRFGLGVRQAVFLIYAVCIVLGVVALVVSGMFSHSGRLV</sequence>
<feature type="transmembrane region" description="Helical" evidence="7">
    <location>
        <begin position="52"/>
        <end position="73"/>
    </location>
</feature>
<organism evidence="8">
    <name type="scientific">mine drainage metagenome</name>
    <dbReference type="NCBI Taxonomy" id="410659"/>
    <lineage>
        <taxon>unclassified sequences</taxon>
        <taxon>metagenomes</taxon>
        <taxon>ecological metagenomes</taxon>
    </lineage>
</organism>
<accession>E6PGE0</accession>
<dbReference type="GO" id="GO:0044038">
    <property type="term" value="P:cell wall macromolecule biosynthetic process"/>
    <property type="evidence" value="ECO:0007669"/>
    <property type="project" value="TreeGrafter"/>
</dbReference>
<feature type="transmembrane region" description="Helical" evidence="7">
    <location>
        <begin position="255"/>
        <end position="279"/>
    </location>
</feature>
<feature type="transmembrane region" description="Helical" evidence="7">
    <location>
        <begin position="149"/>
        <end position="166"/>
    </location>
</feature>
<dbReference type="InterPro" id="IPR018480">
    <property type="entry name" value="PNAcMuramoyl-5peptid_Trfase_CS"/>
</dbReference>
<feature type="transmembrane region" description="Helical" evidence="7">
    <location>
        <begin position="178"/>
        <end position="197"/>
    </location>
</feature>
<dbReference type="InterPro" id="IPR000715">
    <property type="entry name" value="Glycosyl_transferase_4"/>
</dbReference>
<reference evidence="8" key="1">
    <citation type="submission" date="2009-10" db="EMBL/GenBank/DDBJ databases">
        <title>Diversity of trophic interactions inside an arsenic-rich microbial ecosystem.</title>
        <authorList>
            <person name="Bertin P.N."/>
            <person name="Heinrich-Salmeron A."/>
            <person name="Pelletier E."/>
            <person name="Goulhen-Chollet F."/>
            <person name="Arsene-Ploetze F."/>
            <person name="Gallien S."/>
            <person name="Calteau A."/>
            <person name="Vallenet D."/>
            <person name="Casiot C."/>
            <person name="Chane-Woon-Ming B."/>
            <person name="Giloteaux L."/>
            <person name="Barakat M."/>
            <person name="Bonnefoy V."/>
            <person name="Bruneel O."/>
            <person name="Chandler M."/>
            <person name="Cleiss J."/>
            <person name="Duran R."/>
            <person name="Elbaz-Poulichet F."/>
            <person name="Fonknechten N."/>
            <person name="Lauga B."/>
            <person name="Mornico D."/>
            <person name="Ortet P."/>
            <person name="Schaeffer C."/>
            <person name="Siguier P."/>
            <person name="Alexander Thil Smith A."/>
            <person name="Van Dorsselaer A."/>
            <person name="Weissenbach J."/>
            <person name="Medigue C."/>
            <person name="Le Paslier D."/>
        </authorList>
    </citation>
    <scope>NUCLEOTIDE SEQUENCE</scope>
</reference>
<evidence type="ECO:0000313" key="8">
    <source>
        <dbReference type="EMBL" id="CBH75528.1"/>
    </source>
</evidence>
<comment type="caution">
    <text evidence="8">The sequence shown here is derived from an EMBL/GenBank/DDBJ whole genome shotgun (WGS) entry which is preliminary data.</text>
</comment>
<proteinExistence type="predicted"/>
<dbReference type="GO" id="GO:0016780">
    <property type="term" value="F:phosphotransferase activity, for other substituted phosphate groups"/>
    <property type="evidence" value="ECO:0007669"/>
    <property type="project" value="InterPro"/>
</dbReference>
<evidence type="ECO:0000256" key="4">
    <source>
        <dbReference type="ARBA" id="ARBA00022692"/>
    </source>
</evidence>